<dbReference type="PANTHER" id="PTHR11559">
    <property type="entry name" value="CARBOXYLESTERASE"/>
    <property type="match status" value="1"/>
</dbReference>
<feature type="transmembrane region" description="Helical" evidence="1">
    <location>
        <begin position="12"/>
        <end position="31"/>
    </location>
</feature>
<evidence type="ECO:0000313" key="4">
    <source>
        <dbReference type="EMBL" id="CAF4432692.1"/>
    </source>
</evidence>
<keyword evidence="5" id="KW-1185">Reference proteome</keyword>
<reference evidence="3" key="1">
    <citation type="submission" date="2021-02" db="EMBL/GenBank/DDBJ databases">
        <authorList>
            <person name="Nowell W R."/>
        </authorList>
    </citation>
    <scope>NUCLEOTIDE SEQUENCE</scope>
</reference>
<dbReference type="InterPro" id="IPR029058">
    <property type="entry name" value="AB_hydrolase_fold"/>
</dbReference>
<feature type="non-terminal residue" evidence="3">
    <location>
        <position position="549"/>
    </location>
</feature>
<evidence type="ECO:0000256" key="1">
    <source>
        <dbReference type="SAM" id="Phobius"/>
    </source>
</evidence>
<dbReference type="Gene3D" id="3.40.50.1820">
    <property type="entry name" value="alpha/beta hydrolase"/>
    <property type="match status" value="1"/>
</dbReference>
<dbReference type="InterPro" id="IPR002018">
    <property type="entry name" value="CarbesteraseB"/>
</dbReference>
<gene>
    <name evidence="3" type="ORF">GPM918_LOCUS40310</name>
    <name evidence="4" type="ORF">SRO942_LOCUS41245</name>
</gene>
<dbReference type="Pfam" id="PF00135">
    <property type="entry name" value="COesterase"/>
    <property type="match status" value="1"/>
</dbReference>
<keyword evidence="1" id="KW-1133">Transmembrane helix</keyword>
<protein>
    <recommendedName>
        <fullName evidence="2">Carboxylesterase type B domain-containing protein</fullName>
    </recommendedName>
</protein>
<evidence type="ECO:0000313" key="3">
    <source>
        <dbReference type="EMBL" id="CAF1569646.1"/>
    </source>
</evidence>
<feature type="domain" description="Carboxylesterase type B" evidence="2">
    <location>
        <begin position="38"/>
        <end position="520"/>
    </location>
</feature>
<comment type="caution">
    <text evidence="3">The sequence shown here is derived from an EMBL/GenBank/DDBJ whole genome shotgun (WGS) entry which is preliminary data.</text>
</comment>
<dbReference type="AlphaFoldDB" id="A0A815YEZ9"/>
<dbReference type="EMBL" id="CAJOBC010095437">
    <property type="protein sequence ID" value="CAF4432692.1"/>
    <property type="molecule type" value="Genomic_DNA"/>
</dbReference>
<organism evidence="3 5">
    <name type="scientific">Didymodactylos carnosus</name>
    <dbReference type="NCBI Taxonomy" id="1234261"/>
    <lineage>
        <taxon>Eukaryota</taxon>
        <taxon>Metazoa</taxon>
        <taxon>Spiralia</taxon>
        <taxon>Gnathifera</taxon>
        <taxon>Rotifera</taxon>
        <taxon>Eurotatoria</taxon>
        <taxon>Bdelloidea</taxon>
        <taxon>Philodinida</taxon>
        <taxon>Philodinidae</taxon>
        <taxon>Didymodactylos</taxon>
    </lineage>
</organism>
<proteinExistence type="predicted"/>
<keyword evidence="1" id="KW-0472">Membrane</keyword>
<dbReference type="Proteomes" id="UP000663829">
    <property type="component" value="Unassembled WGS sequence"/>
</dbReference>
<accession>A0A815YEZ9</accession>
<dbReference type="EMBL" id="CAJNOQ010029614">
    <property type="protein sequence ID" value="CAF1569646.1"/>
    <property type="molecule type" value="Genomic_DNA"/>
</dbReference>
<dbReference type="SUPFAM" id="SSF53474">
    <property type="entry name" value="alpha/beta-Hydrolases"/>
    <property type="match status" value="1"/>
</dbReference>
<dbReference type="InterPro" id="IPR050309">
    <property type="entry name" value="Type-B_Carboxylest/Lipase"/>
</dbReference>
<evidence type="ECO:0000259" key="2">
    <source>
        <dbReference type="Pfam" id="PF00135"/>
    </source>
</evidence>
<sequence length="549" mass="62411">YYFADILREDNNMVYLHVSILLWFIYYLLIFEVPIDGLKTRNGVINGRKTQYSNEYLGIQYAKAGRWKLPVDRSSRKFSNRAFNAKSFGPCCPQVPAGILIPIQDEQCLYLNVFTPLKKSKHLVPVLVFIHGGGLASGCSSQGIPLLYNGTNMIANSPHQEPVIIVTINYRLGVLGAMYSDELVKENKSKWPTAGNYFYLDMLSALRWIKKNIRDYGGNNKNVLLFGESSGGLAVVDLGALKGSNGLYHHVISQSGDAGNYLFYTNVTDALALSNQISQQLNCSNLKCLRHVPIQNLINAYGPRVTSPIIDGYFFPFYPPLAIKHGKYNANISMILGNNEYEDAVCFESPNMNSTDAISYLSTNIEPEWLTIVAKHYQLEKCSSNKNSPNRCCNIVRLLLMDKFYNCPVQRIYNGLYIKNKHNRKLFWYHLNCNPGICPKLSVEEGRGVCVHIAELPYVFGTVSAYKSNTLLNCSWDKPTTKFSNEIIANWIHMATNGRPLKKWSVYNPMNPKYFQITPYRHFSSVQWKRNCSLFDTIEQEETSLIFKQ</sequence>
<dbReference type="Proteomes" id="UP000681722">
    <property type="component" value="Unassembled WGS sequence"/>
</dbReference>
<evidence type="ECO:0000313" key="5">
    <source>
        <dbReference type="Proteomes" id="UP000663829"/>
    </source>
</evidence>
<keyword evidence="1" id="KW-0812">Transmembrane</keyword>
<name>A0A815YEZ9_9BILA</name>
<dbReference type="OrthoDB" id="19653at2759"/>